<dbReference type="EMBL" id="BA000001">
    <property type="protein sequence ID" value="BAA30095.1"/>
    <property type="molecule type" value="Genomic_DNA"/>
</dbReference>
<keyword evidence="2" id="KW-1185">Reference proteome</keyword>
<proteinExistence type="predicted"/>
<gene>
    <name evidence="1" type="ordered locus">PH0998</name>
</gene>
<evidence type="ECO:0000313" key="1">
    <source>
        <dbReference type="EMBL" id="BAA30095.1"/>
    </source>
</evidence>
<sequence length="142" mass="15535">MVGLTTGLSTSNFLSSNGSVTLTVSPTRTLSSTKRRTTSLTFGNPFRISSLGIAYVLAGLKNFAESFSLNTSFIMEPNLLHSFQSTLLPYTLTVNSFEYSRSRILSTPSPISLTSFNDPPIHLKYFSMSSFACIIAKLLFDP</sequence>
<dbReference type="PIR" id="A71092">
    <property type="entry name" value="A71092"/>
</dbReference>
<dbReference type="EnsemblBacteria" id="BAA30095">
    <property type="protein sequence ID" value="BAA30095"/>
    <property type="gene ID" value="BAA30095"/>
</dbReference>
<protein>
    <submittedName>
        <fullName evidence="1">Uncharacterized protein</fullName>
    </submittedName>
</protein>
<dbReference type="KEGG" id="pho:PH0998"/>
<evidence type="ECO:0000313" key="2">
    <source>
        <dbReference type="Proteomes" id="UP000000752"/>
    </source>
</evidence>
<name>O58726_PYRHO</name>
<dbReference type="Proteomes" id="UP000000752">
    <property type="component" value="Chromosome"/>
</dbReference>
<dbReference type="AlphaFoldDB" id="O58726"/>
<reference evidence="1 2" key="1">
    <citation type="journal article" date="1998" name="DNA Res.">
        <title>Complete sequence and gene organization of the genome of a hyper-thermophilic archaebacterium, Pyrococcus horikoshii OT3.</title>
        <authorList>
            <person name="Kawarabayasi Y."/>
            <person name="Sawada M."/>
            <person name="Horikawa H."/>
            <person name="Haikawa Y."/>
            <person name="Hino Y."/>
            <person name="Yamamoto S."/>
            <person name="Sekine M."/>
            <person name="Baba S."/>
            <person name="Kosugi H."/>
            <person name="Hosoyama A."/>
            <person name="Nagai Y."/>
            <person name="Sakai M."/>
            <person name="Ogura K."/>
            <person name="Otuka R."/>
            <person name="Nakazawa H."/>
            <person name="Takamiya M."/>
            <person name="Ohfuku Y."/>
            <person name="Funahashi T."/>
            <person name="Tanaka T."/>
            <person name="Kudoh Y."/>
            <person name="Yamazaki J."/>
            <person name="Kushida N."/>
            <person name="Oguchi A."/>
            <person name="Aoki K."/>
            <person name="Nakamura Y."/>
            <person name="Robb T.F."/>
            <person name="Horikoshi K."/>
            <person name="Masuchi Y."/>
            <person name="Shizuya H."/>
            <person name="Kikuchi H."/>
        </authorList>
    </citation>
    <scope>NUCLEOTIDE SEQUENCE [LARGE SCALE GENOMIC DNA]</scope>
    <source>
        <strain evidence="2">ATCC 700860 / DSM 12428 / JCM 9974 / NBRC 100139 / OT-3</strain>
    </source>
</reference>
<accession>O58726</accession>
<organism evidence="1 2">
    <name type="scientific">Pyrococcus horikoshii (strain ATCC 700860 / DSM 12428 / JCM 9974 / NBRC 100139 / OT-3)</name>
    <dbReference type="NCBI Taxonomy" id="70601"/>
    <lineage>
        <taxon>Archaea</taxon>
        <taxon>Methanobacteriati</taxon>
        <taxon>Methanobacteriota</taxon>
        <taxon>Thermococci</taxon>
        <taxon>Thermococcales</taxon>
        <taxon>Thermococcaceae</taxon>
        <taxon>Pyrococcus</taxon>
    </lineage>
</organism>